<feature type="transmembrane region" description="Helical" evidence="1">
    <location>
        <begin position="96"/>
        <end position="114"/>
    </location>
</feature>
<feature type="transmembrane region" description="Helical" evidence="1">
    <location>
        <begin position="50"/>
        <end position="75"/>
    </location>
</feature>
<gene>
    <name evidence="2" type="ORF">OO014_10450</name>
</gene>
<keyword evidence="1" id="KW-0812">Transmembrane</keyword>
<dbReference type="EMBL" id="JAPFQL010000040">
    <property type="protein sequence ID" value="MDC5697680.1"/>
    <property type="molecule type" value="Genomic_DNA"/>
</dbReference>
<keyword evidence="3" id="KW-1185">Reference proteome</keyword>
<evidence type="ECO:0000313" key="3">
    <source>
        <dbReference type="Proteomes" id="UP001150259"/>
    </source>
</evidence>
<protein>
    <submittedName>
        <fullName evidence="2">Uncharacterized protein</fullName>
    </submittedName>
</protein>
<dbReference type="Proteomes" id="UP001150259">
    <property type="component" value="Unassembled WGS sequence"/>
</dbReference>
<organism evidence="2 3">
    <name type="scientific">Intrasporangium calvum</name>
    <dbReference type="NCBI Taxonomy" id="53358"/>
    <lineage>
        <taxon>Bacteria</taxon>
        <taxon>Bacillati</taxon>
        <taxon>Actinomycetota</taxon>
        <taxon>Actinomycetes</taxon>
        <taxon>Micrococcales</taxon>
        <taxon>Intrasporangiaceae</taxon>
        <taxon>Intrasporangium</taxon>
    </lineage>
</organism>
<reference evidence="2 3" key="1">
    <citation type="submission" date="2022-11" db="EMBL/GenBank/DDBJ databases">
        <title>Anaerobic phenanthrene biodegradation by a DNRA strain PheN6.</title>
        <authorList>
            <person name="Zhang Z."/>
        </authorList>
    </citation>
    <scope>NUCLEOTIDE SEQUENCE [LARGE SCALE GENOMIC DNA]</scope>
    <source>
        <strain evidence="2 3">PheN6</strain>
    </source>
</reference>
<comment type="caution">
    <text evidence="2">The sequence shown here is derived from an EMBL/GenBank/DDBJ whole genome shotgun (WGS) entry which is preliminary data.</text>
</comment>
<keyword evidence="1" id="KW-0472">Membrane</keyword>
<feature type="transmembrane region" description="Helical" evidence="1">
    <location>
        <begin position="168"/>
        <end position="189"/>
    </location>
</feature>
<dbReference type="RefSeq" id="WP_272462256.1">
    <property type="nucleotide sequence ID" value="NZ_JAPFQL010000040.1"/>
</dbReference>
<accession>A0ABT5GIE1</accession>
<feature type="transmembrane region" description="Helical" evidence="1">
    <location>
        <begin position="143"/>
        <end position="161"/>
    </location>
</feature>
<keyword evidence="1" id="KW-1133">Transmembrane helix</keyword>
<name>A0ABT5GIE1_9MICO</name>
<evidence type="ECO:0000256" key="1">
    <source>
        <dbReference type="SAM" id="Phobius"/>
    </source>
</evidence>
<proteinExistence type="predicted"/>
<evidence type="ECO:0000313" key="2">
    <source>
        <dbReference type="EMBL" id="MDC5697680.1"/>
    </source>
</evidence>
<sequence>MSRRSGPISGDVPVAVGAVLLFLVYVWVLTRATVPVVTTLAFASDTRPKLYAGLLALLVGLPGCLLTIPRALAAAPPRVRPSVRERRQMAARRQSHIKTDVIGIAALLFAQVPLPAPWGPAGKAATIANITKSAEIVELSARFANWSIAIFGIGVLAAILVRVYSHAAAFRVFGIVLAAGVPVIAWFILVRSI</sequence>
<feature type="transmembrane region" description="Helical" evidence="1">
    <location>
        <begin position="12"/>
        <end position="30"/>
    </location>
</feature>